<evidence type="ECO:0000313" key="1">
    <source>
        <dbReference type="EMBL" id="MET3659082.1"/>
    </source>
</evidence>
<organism evidence="1 2">
    <name type="scientific">Sporosarcina psychrophila</name>
    <name type="common">Bacillus psychrophilus</name>
    <dbReference type="NCBI Taxonomy" id="1476"/>
    <lineage>
        <taxon>Bacteria</taxon>
        <taxon>Bacillati</taxon>
        <taxon>Bacillota</taxon>
        <taxon>Bacilli</taxon>
        <taxon>Bacillales</taxon>
        <taxon>Caryophanaceae</taxon>
        <taxon>Sporosarcina</taxon>
    </lineage>
</organism>
<evidence type="ECO:0008006" key="3">
    <source>
        <dbReference type="Google" id="ProtNLM"/>
    </source>
</evidence>
<accession>A0ABV2KDC4</accession>
<reference evidence="1 2" key="1">
    <citation type="submission" date="2024-06" db="EMBL/GenBank/DDBJ databases">
        <title>Sorghum-associated microbial communities from plants grown in Nebraska, USA.</title>
        <authorList>
            <person name="Schachtman D."/>
        </authorList>
    </citation>
    <scope>NUCLEOTIDE SEQUENCE [LARGE SCALE GENOMIC DNA]</scope>
    <source>
        <strain evidence="1 2">1288</strain>
    </source>
</reference>
<gene>
    <name evidence="1" type="ORF">ABIC55_004202</name>
</gene>
<keyword evidence="2" id="KW-1185">Reference proteome</keyword>
<dbReference type="Proteomes" id="UP001549104">
    <property type="component" value="Unassembled WGS sequence"/>
</dbReference>
<name>A0ABV2KDC4_SPOPS</name>
<protein>
    <recommendedName>
        <fullName evidence="3">Cytochrome C oxidase Cbb3</fullName>
    </recommendedName>
</protein>
<dbReference type="EMBL" id="JBEPME010000008">
    <property type="protein sequence ID" value="MET3659082.1"/>
    <property type="molecule type" value="Genomic_DNA"/>
</dbReference>
<comment type="caution">
    <text evidence="1">The sequence shown here is derived from an EMBL/GenBank/DDBJ whole genome shotgun (WGS) entry which is preliminary data.</text>
</comment>
<sequence length="36" mass="3842">MTVILIIGVCFAFLSAIFTGGYDDKPGKVKIPGLKK</sequence>
<proteinExistence type="predicted"/>
<evidence type="ECO:0000313" key="2">
    <source>
        <dbReference type="Proteomes" id="UP001549104"/>
    </source>
</evidence>